<comment type="caution">
    <text evidence="2">The sequence shown here is derived from an EMBL/GenBank/DDBJ whole genome shotgun (WGS) entry which is preliminary data.</text>
</comment>
<reference evidence="2 3" key="1">
    <citation type="journal article" date="2012" name="Genome Biol.">
        <title>Genome and low-iron response of an oceanic diatom adapted to chronic iron limitation.</title>
        <authorList>
            <person name="Lommer M."/>
            <person name="Specht M."/>
            <person name="Roy A.S."/>
            <person name="Kraemer L."/>
            <person name="Andreson R."/>
            <person name="Gutowska M.A."/>
            <person name="Wolf J."/>
            <person name="Bergner S.V."/>
            <person name="Schilhabel M.B."/>
            <person name="Klostermeier U.C."/>
            <person name="Beiko R.G."/>
            <person name="Rosenstiel P."/>
            <person name="Hippler M."/>
            <person name="Laroche J."/>
        </authorList>
    </citation>
    <scope>NUCLEOTIDE SEQUENCE [LARGE SCALE GENOMIC DNA]</scope>
    <source>
        <strain evidence="2 3">CCMP1005</strain>
    </source>
</reference>
<dbReference type="Proteomes" id="UP000266841">
    <property type="component" value="Unassembled WGS sequence"/>
</dbReference>
<dbReference type="EMBL" id="AGNL01005436">
    <property type="protein sequence ID" value="EJK72706.1"/>
    <property type="molecule type" value="Genomic_DNA"/>
</dbReference>
<feature type="region of interest" description="Disordered" evidence="1">
    <location>
        <begin position="73"/>
        <end position="94"/>
    </location>
</feature>
<dbReference type="AlphaFoldDB" id="K0TGJ2"/>
<proteinExistence type="predicted"/>
<accession>K0TGJ2</accession>
<organism evidence="2 3">
    <name type="scientific">Thalassiosira oceanica</name>
    <name type="common">Marine diatom</name>
    <dbReference type="NCBI Taxonomy" id="159749"/>
    <lineage>
        <taxon>Eukaryota</taxon>
        <taxon>Sar</taxon>
        <taxon>Stramenopiles</taxon>
        <taxon>Ochrophyta</taxon>
        <taxon>Bacillariophyta</taxon>
        <taxon>Coscinodiscophyceae</taxon>
        <taxon>Thalassiosirophycidae</taxon>
        <taxon>Thalassiosirales</taxon>
        <taxon>Thalassiosiraceae</taxon>
        <taxon>Thalassiosira</taxon>
    </lineage>
</organism>
<sequence length="109" mass="12277">MHDWQGLTDPGESKERDGTCQWSYSSKKDDVYKEVGLFPIRHYIEVRRQTVAAYLYCDPADFRSMCTWTRRGRKTPPRMTFHGGDGAVGGVNEQGIGQSAGNYGKIKVA</sequence>
<keyword evidence="3" id="KW-1185">Reference proteome</keyword>
<protein>
    <submittedName>
        <fullName evidence="2">Uncharacterized protein</fullName>
    </submittedName>
</protein>
<feature type="region of interest" description="Disordered" evidence="1">
    <location>
        <begin position="1"/>
        <end position="21"/>
    </location>
</feature>
<gene>
    <name evidence="2" type="ORF">THAOC_05734</name>
</gene>
<evidence type="ECO:0000313" key="3">
    <source>
        <dbReference type="Proteomes" id="UP000266841"/>
    </source>
</evidence>
<evidence type="ECO:0000256" key="1">
    <source>
        <dbReference type="SAM" id="MobiDB-lite"/>
    </source>
</evidence>
<name>K0TGJ2_THAOC</name>
<evidence type="ECO:0000313" key="2">
    <source>
        <dbReference type="EMBL" id="EJK72706.1"/>
    </source>
</evidence>